<feature type="compositionally biased region" description="Low complexity" evidence="1">
    <location>
        <begin position="29"/>
        <end position="43"/>
    </location>
</feature>
<feature type="region of interest" description="Disordered" evidence="1">
    <location>
        <begin position="1"/>
        <end position="56"/>
    </location>
</feature>
<evidence type="ECO:0000313" key="2">
    <source>
        <dbReference type="EMBL" id="TEB26290.1"/>
    </source>
</evidence>
<comment type="caution">
    <text evidence="2">The sequence shown here is derived from an EMBL/GenBank/DDBJ whole genome shotgun (WGS) entry which is preliminary data.</text>
</comment>
<feature type="compositionally biased region" description="Low complexity" evidence="1">
    <location>
        <begin position="152"/>
        <end position="169"/>
    </location>
</feature>
<dbReference type="Proteomes" id="UP000298030">
    <property type="component" value="Unassembled WGS sequence"/>
</dbReference>
<proteinExistence type="predicted"/>
<feature type="region of interest" description="Disordered" evidence="1">
    <location>
        <begin position="118"/>
        <end position="138"/>
    </location>
</feature>
<protein>
    <submittedName>
        <fullName evidence="2">Uncharacterized protein</fullName>
    </submittedName>
</protein>
<dbReference type="EMBL" id="QPFP01000049">
    <property type="protein sequence ID" value="TEB26290.1"/>
    <property type="molecule type" value="Genomic_DNA"/>
</dbReference>
<dbReference type="OrthoDB" id="2526979at2759"/>
<feature type="region of interest" description="Disordered" evidence="1">
    <location>
        <begin position="151"/>
        <end position="188"/>
    </location>
</feature>
<reference evidence="2 3" key="1">
    <citation type="journal article" date="2019" name="Nat. Ecol. Evol.">
        <title>Megaphylogeny resolves global patterns of mushroom evolution.</title>
        <authorList>
            <person name="Varga T."/>
            <person name="Krizsan K."/>
            <person name="Foldi C."/>
            <person name="Dima B."/>
            <person name="Sanchez-Garcia M."/>
            <person name="Sanchez-Ramirez S."/>
            <person name="Szollosi G.J."/>
            <person name="Szarkandi J.G."/>
            <person name="Papp V."/>
            <person name="Albert L."/>
            <person name="Andreopoulos W."/>
            <person name="Angelini C."/>
            <person name="Antonin V."/>
            <person name="Barry K.W."/>
            <person name="Bougher N.L."/>
            <person name="Buchanan P."/>
            <person name="Buyck B."/>
            <person name="Bense V."/>
            <person name="Catcheside P."/>
            <person name="Chovatia M."/>
            <person name="Cooper J."/>
            <person name="Damon W."/>
            <person name="Desjardin D."/>
            <person name="Finy P."/>
            <person name="Geml J."/>
            <person name="Haridas S."/>
            <person name="Hughes K."/>
            <person name="Justo A."/>
            <person name="Karasinski D."/>
            <person name="Kautmanova I."/>
            <person name="Kiss B."/>
            <person name="Kocsube S."/>
            <person name="Kotiranta H."/>
            <person name="LaButti K.M."/>
            <person name="Lechner B.E."/>
            <person name="Liimatainen K."/>
            <person name="Lipzen A."/>
            <person name="Lukacs Z."/>
            <person name="Mihaltcheva S."/>
            <person name="Morgado L.N."/>
            <person name="Niskanen T."/>
            <person name="Noordeloos M.E."/>
            <person name="Ohm R.A."/>
            <person name="Ortiz-Santana B."/>
            <person name="Ovrebo C."/>
            <person name="Racz N."/>
            <person name="Riley R."/>
            <person name="Savchenko A."/>
            <person name="Shiryaev A."/>
            <person name="Soop K."/>
            <person name="Spirin V."/>
            <person name="Szebenyi C."/>
            <person name="Tomsovsky M."/>
            <person name="Tulloss R.E."/>
            <person name="Uehling J."/>
            <person name="Grigoriev I.V."/>
            <person name="Vagvolgyi C."/>
            <person name="Papp T."/>
            <person name="Martin F.M."/>
            <person name="Miettinen O."/>
            <person name="Hibbett D.S."/>
            <person name="Nagy L.G."/>
        </authorList>
    </citation>
    <scope>NUCLEOTIDE SEQUENCE [LARGE SCALE GENOMIC DNA]</scope>
    <source>
        <strain evidence="2 3">FP101781</strain>
    </source>
</reference>
<evidence type="ECO:0000256" key="1">
    <source>
        <dbReference type="SAM" id="MobiDB-lite"/>
    </source>
</evidence>
<dbReference type="STRING" id="71717.A0A4Y7SWP6"/>
<accession>A0A4Y7SWP6</accession>
<organism evidence="2 3">
    <name type="scientific">Coprinellus micaceus</name>
    <name type="common">Glistening ink-cap mushroom</name>
    <name type="synonym">Coprinus micaceus</name>
    <dbReference type="NCBI Taxonomy" id="71717"/>
    <lineage>
        <taxon>Eukaryota</taxon>
        <taxon>Fungi</taxon>
        <taxon>Dikarya</taxon>
        <taxon>Basidiomycota</taxon>
        <taxon>Agaricomycotina</taxon>
        <taxon>Agaricomycetes</taxon>
        <taxon>Agaricomycetidae</taxon>
        <taxon>Agaricales</taxon>
        <taxon>Agaricineae</taxon>
        <taxon>Psathyrellaceae</taxon>
        <taxon>Coprinellus</taxon>
    </lineage>
</organism>
<sequence length="259" mass="27577">MPSGVHQIATSDEQTLPFQRRPTRERTWSFYSTSSSSASSSRWSGDRPPTPTLLNPLPNALSGVGDVKFENACGAFVPPSQSYLGIGATNALLRFAPSPSAASYGRHRKAGTRPAIVTLAAHDSSSRRKDVEKSRSPLSCRADIPVPVIVRTTPSSSSTTSSSTSSSRSPSPPPSYNSSLDLSPTELLHPDVHSNSYGGLGSGLHPVLARAERSSKLCKGVMVCGTCSKRGRDFPACGKCKKMWCSRECRLAGGKRHVC</sequence>
<gene>
    <name evidence="2" type="ORF">FA13DRAFT_1737464</name>
</gene>
<feature type="compositionally biased region" description="Basic and acidic residues" evidence="1">
    <location>
        <begin position="124"/>
        <end position="135"/>
    </location>
</feature>
<evidence type="ECO:0000313" key="3">
    <source>
        <dbReference type="Proteomes" id="UP000298030"/>
    </source>
</evidence>
<keyword evidence="3" id="KW-1185">Reference proteome</keyword>
<dbReference type="AlphaFoldDB" id="A0A4Y7SWP6"/>
<name>A0A4Y7SWP6_COPMI</name>
<feature type="compositionally biased region" description="Polar residues" evidence="1">
    <location>
        <begin position="8"/>
        <end position="17"/>
    </location>
</feature>